<proteinExistence type="predicted"/>
<name>A0ACC1I3H6_9FUNG</name>
<dbReference type="Proteomes" id="UP001150581">
    <property type="component" value="Unassembled WGS sequence"/>
</dbReference>
<keyword evidence="2" id="KW-1185">Reference proteome</keyword>
<accession>A0ACC1I3H6</accession>
<evidence type="ECO:0000313" key="2">
    <source>
        <dbReference type="Proteomes" id="UP001150581"/>
    </source>
</evidence>
<sequence length="809" mass="83385">MHLVGLFFGALLLTFASAEMDAVADNTLETSILKDALFVSSAYNEQQKALSLNLLNHITTYISSSTTIDSEEPSKLINIDNILLSDLDINNLGDSKKVVKDLYNKVHVQLSKDYRYTVNKPAATPTITGSGTNNATASQNMLMIPFSNLFSFGGGNIKYVAELLDTLSRVDPLYVDILAPMFGISGESLKTPESSKLVARLLKTIGGIDDRALVHISGVSASNNNDPPTLNGKFLMRLSNILAMDAKHVNQVTELFISISKMRVIEMKLFLKDLGWDTPVNNVWMNPKPNGPGTMPNFSYILTLGDQTLMEITRAAKSYTPNNAQTKQDMKNLKTSIIEAMDKTRYFWSEIQNQHLSYFTTQVADPIQSTLMQLTNIGSKNTGSSNWQMSQFNFNDFGKPITTPTKTTPQSTNSFHTLPPISELPAQQISSLASAIFGESASAFISNYFQGILVSSRSPTTTKPNTTATTTSTTKQSASTTKTTTTDTTSNIVTLTETKVDVSVVTVTSKNTSSSSTSSISTSTTTSTTKSIATTTGSENGNNTSGSSSESRSNGGNTGSSGSGTGDTTSPNIDSGISTDTSRDTNTGNNAITSTSNTIRGDSVTSGAGGSTSPGTNVTPVVTTNPSNTSGAGGSTSPGTNVTPVVTTNPSNTSGAGGSTSPGTNVTPVVTTNPSNTSGAGGSTSPGTNVTPVVTTNPSNTSGAGGSTSPGTNVTPVVTKDPSNTSGAGGSTSPGTNVTPVVTTNPSNTSGAGGSTSPGTNVTPVVTTNPSNTSGAGGSTSPGTNVTPVVTTNPSNTSGAGGSTSPGTN</sequence>
<protein>
    <submittedName>
        <fullName evidence="1">Uncharacterized protein</fullName>
    </submittedName>
</protein>
<comment type="caution">
    <text evidence="1">The sequence shown here is derived from an EMBL/GenBank/DDBJ whole genome shotgun (WGS) entry which is preliminary data.</text>
</comment>
<organism evidence="1 2">
    <name type="scientific">Kickxella alabastrina</name>
    <dbReference type="NCBI Taxonomy" id="61397"/>
    <lineage>
        <taxon>Eukaryota</taxon>
        <taxon>Fungi</taxon>
        <taxon>Fungi incertae sedis</taxon>
        <taxon>Zoopagomycota</taxon>
        <taxon>Kickxellomycotina</taxon>
        <taxon>Kickxellomycetes</taxon>
        <taxon>Kickxellales</taxon>
        <taxon>Kickxellaceae</taxon>
        <taxon>Kickxella</taxon>
    </lineage>
</organism>
<evidence type="ECO:0000313" key="1">
    <source>
        <dbReference type="EMBL" id="KAJ1886979.1"/>
    </source>
</evidence>
<feature type="non-terminal residue" evidence="1">
    <location>
        <position position="809"/>
    </location>
</feature>
<dbReference type="EMBL" id="JANBPG010002119">
    <property type="protein sequence ID" value="KAJ1886979.1"/>
    <property type="molecule type" value="Genomic_DNA"/>
</dbReference>
<reference evidence="1" key="1">
    <citation type="submission" date="2022-07" db="EMBL/GenBank/DDBJ databases">
        <title>Phylogenomic reconstructions and comparative analyses of Kickxellomycotina fungi.</title>
        <authorList>
            <person name="Reynolds N.K."/>
            <person name="Stajich J.E."/>
            <person name="Barry K."/>
            <person name="Grigoriev I.V."/>
            <person name="Crous P."/>
            <person name="Smith M.E."/>
        </authorList>
    </citation>
    <scope>NUCLEOTIDE SEQUENCE</scope>
    <source>
        <strain evidence="1">Benny 63K</strain>
    </source>
</reference>
<gene>
    <name evidence="1" type="ORF">LPJ66_009354</name>
</gene>